<sequence>MSTTVTTRESTFTSSYKKINIGYPLTYPMHPSPRIPIELLELIVDEINDRGSFHALTLTSHFFRNRVEPLLYASPMSPYPNPKLPAPVPSYRSIVDDPWVHLLFLRTVSTNPRLALLVKAYHSPSILKHADTPLWRYTARAFRTMKGLKELWLRTFDGRPAAQSLLLRRDHPLYVNDPDFERDQHRTWWNESEIRGLTLVDPGLEAVHGCGPDPGPSFQLETMYWGCRTWNDEPGLSEFLRTQNAISALVLDEKSSTSAYINGLGTSGMGKLRALYFEATIYRPSFGVGVVEYLRGLEVLELDDCHEEDLMVLQRLPCLRELVLSSKRINASKPPIPLSTLFFFAIPASGPLLPPSFSPNLTSPHLGSHSNFTALAALVPPRPIKSIVAPPSVEYLFTTCWKLECIDVALSTNLIPSVVMADFSGHSEGSGSKEVKLYARWKGRRRWLDGGKTGFDLLTMDQVRRGRLTSRWVASLS</sequence>
<name>A0A8H8CFB2_PSICU</name>
<dbReference type="OrthoDB" id="3232239at2759"/>
<evidence type="ECO:0000313" key="1">
    <source>
        <dbReference type="EMBL" id="KAG5164102.1"/>
    </source>
</evidence>
<comment type="caution">
    <text evidence="1">The sequence shown here is derived from an EMBL/GenBank/DDBJ whole genome shotgun (WGS) entry which is preliminary data.</text>
</comment>
<dbReference type="EMBL" id="JAFIQS010000012">
    <property type="protein sequence ID" value="KAG5164102.1"/>
    <property type="molecule type" value="Genomic_DNA"/>
</dbReference>
<proteinExistence type="predicted"/>
<dbReference type="AlphaFoldDB" id="A0A8H8CFB2"/>
<protein>
    <submittedName>
        <fullName evidence="1">Uncharacterized protein</fullName>
    </submittedName>
</protein>
<gene>
    <name evidence="1" type="ORF">JR316_010595</name>
</gene>
<accession>A0A8H8CFB2</accession>
<reference evidence="1" key="1">
    <citation type="submission" date="2021-02" db="EMBL/GenBank/DDBJ databases">
        <title>Psilocybe cubensis genome.</title>
        <authorList>
            <person name="Mckernan K.J."/>
            <person name="Crawford S."/>
            <person name="Trippe A."/>
            <person name="Kane L.T."/>
            <person name="Mclaughlin S."/>
        </authorList>
    </citation>
    <scope>NUCLEOTIDE SEQUENCE [LARGE SCALE GENOMIC DNA]</scope>
    <source>
        <strain evidence="1">MGC-MH-2018</strain>
    </source>
</reference>
<organism evidence="1">
    <name type="scientific">Psilocybe cubensis</name>
    <name type="common">Psychedelic mushroom</name>
    <name type="synonym">Stropharia cubensis</name>
    <dbReference type="NCBI Taxonomy" id="181762"/>
    <lineage>
        <taxon>Eukaryota</taxon>
        <taxon>Fungi</taxon>
        <taxon>Dikarya</taxon>
        <taxon>Basidiomycota</taxon>
        <taxon>Agaricomycotina</taxon>
        <taxon>Agaricomycetes</taxon>
        <taxon>Agaricomycetidae</taxon>
        <taxon>Agaricales</taxon>
        <taxon>Agaricineae</taxon>
        <taxon>Strophariaceae</taxon>
        <taxon>Psilocybe</taxon>
    </lineage>
</organism>